<sequence length="411" mass="41568">MTRPVALALAGGCALAAGMGIGRFAYTPLLPAMQRELELSLAAAGYVASANFLGYLLGALLAIRVAREHRSFWFLCALAASVATTIAMAPAESPWALGSIRILAGAASAYIMIHGSAIALDALARAGKPMLFSLLAAGVGIGITITALMVEAMSRADASAATMWLALGGLAALLALPATLLRDPPLQHPRPVAAAAPADAAAAAAAAPAAAATPGMAGLPAPNERRALAWLTTAYGLLGFGYVITATFIVVIVRGTPEWRAWEMAVWMCVGLAGAPSNYVWMKIAQRIDPYRAMIAAFLLEAIGVMAAVAGGSLPMVMLGAVLLGGTFMAITAVGLSTGRLLARGESGPTLGRMTAAFGLGQIVGPGLGGWLAERTGSFLAPSMLASATLVACALMVAKARSEARAGTASA</sequence>
<feature type="transmembrane region" description="Helical" evidence="1">
    <location>
        <begin position="131"/>
        <end position="150"/>
    </location>
</feature>
<feature type="transmembrane region" description="Helical" evidence="1">
    <location>
        <begin position="102"/>
        <end position="124"/>
    </location>
</feature>
<feature type="transmembrane region" description="Helical" evidence="1">
    <location>
        <begin position="379"/>
        <end position="398"/>
    </location>
</feature>
<keyword evidence="1" id="KW-0472">Membrane</keyword>
<feature type="transmembrane region" description="Helical" evidence="1">
    <location>
        <begin position="162"/>
        <end position="181"/>
    </location>
</feature>
<feature type="transmembrane region" description="Helical" evidence="1">
    <location>
        <begin position="355"/>
        <end position="373"/>
    </location>
</feature>
<evidence type="ECO:0000313" key="2">
    <source>
        <dbReference type="EMBL" id="MBB5270574.1"/>
    </source>
</evidence>
<dbReference type="InterPro" id="IPR010645">
    <property type="entry name" value="MFS_4"/>
</dbReference>
<dbReference type="Gene3D" id="1.20.1250.20">
    <property type="entry name" value="MFS general substrate transporter like domains"/>
    <property type="match status" value="2"/>
</dbReference>
<dbReference type="AlphaFoldDB" id="A0A7W8HEG2"/>
<keyword evidence="3" id="KW-1185">Reference proteome</keyword>
<feature type="transmembrane region" description="Helical" evidence="1">
    <location>
        <begin position="40"/>
        <end position="63"/>
    </location>
</feature>
<dbReference type="Proteomes" id="UP000532440">
    <property type="component" value="Unassembled WGS sequence"/>
</dbReference>
<evidence type="ECO:0000256" key="1">
    <source>
        <dbReference type="SAM" id="Phobius"/>
    </source>
</evidence>
<feature type="transmembrane region" description="Helical" evidence="1">
    <location>
        <begin position="293"/>
        <end position="311"/>
    </location>
</feature>
<feature type="transmembrane region" description="Helical" evidence="1">
    <location>
        <begin position="264"/>
        <end position="281"/>
    </location>
</feature>
<dbReference type="PANTHER" id="PTHR23537">
    <property type="match status" value="1"/>
</dbReference>
<feature type="transmembrane region" description="Helical" evidence="1">
    <location>
        <begin position="72"/>
        <end position="90"/>
    </location>
</feature>
<keyword evidence="1" id="KW-1133">Transmembrane helix</keyword>
<keyword evidence="1" id="KW-0812">Transmembrane</keyword>
<dbReference type="Pfam" id="PF06779">
    <property type="entry name" value="MFS_4"/>
    <property type="match status" value="1"/>
</dbReference>
<gene>
    <name evidence="2" type="ORF">HNQ70_000558</name>
</gene>
<name>A0A7W8HEG2_9BURK</name>
<feature type="transmembrane region" description="Helical" evidence="1">
    <location>
        <begin position="317"/>
        <end position="343"/>
    </location>
</feature>
<dbReference type="EMBL" id="JACHGB010000001">
    <property type="protein sequence ID" value="MBB5270574.1"/>
    <property type="molecule type" value="Genomic_DNA"/>
</dbReference>
<accession>A0A7W8HEG2</accession>
<organism evidence="2 3">
    <name type="scientific">Quisquiliibacterium transsilvanicum</name>
    <dbReference type="NCBI Taxonomy" id="1549638"/>
    <lineage>
        <taxon>Bacteria</taxon>
        <taxon>Pseudomonadati</taxon>
        <taxon>Pseudomonadota</taxon>
        <taxon>Betaproteobacteria</taxon>
        <taxon>Burkholderiales</taxon>
        <taxon>Burkholderiaceae</taxon>
        <taxon>Quisquiliibacterium</taxon>
    </lineage>
</organism>
<dbReference type="PANTHER" id="PTHR23537:SF1">
    <property type="entry name" value="SUGAR TRANSPORTER"/>
    <property type="match status" value="1"/>
</dbReference>
<dbReference type="InterPro" id="IPR036259">
    <property type="entry name" value="MFS_trans_sf"/>
</dbReference>
<evidence type="ECO:0000313" key="3">
    <source>
        <dbReference type="Proteomes" id="UP000532440"/>
    </source>
</evidence>
<proteinExistence type="predicted"/>
<dbReference type="SUPFAM" id="SSF103473">
    <property type="entry name" value="MFS general substrate transporter"/>
    <property type="match status" value="1"/>
</dbReference>
<dbReference type="RefSeq" id="WP_183964019.1">
    <property type="nucleotide sequence ID" value="NZ_BAABEW010000004.1"/>
</dbReference>
<dbReference type="GO" id="GO:0005886">
    <property type="term" value="C:plasma membrane"/>
    <property type="evidence" value="ECO:0007669"/>
    <property type="project" value="TreeGrafter"/>
</dbReference>
<reference evidence="2 3" key="1">
    <citation type="submission" date="2020-08" db="EMBL/GenBank/DDBJ databases">
        <title>Genomic Encyclopedia of Type Strains, Phase IV (KMG-IV): sequencing the most valuable type-strain genomes for metagenomic binning, comparative biology and taxonomic classification.</title>
        <authorList>
            <person name="Goeker M."/>
        </authorList>
    </citation>
    <scope>NUCLEOTIDE SEQUENCE [LARGE SCALE GENOMIC DNA]</scope>
    <source>
        <strain evidence="2 3">DSM 29781</strain>
    </source>
</reference>
<protein>
    <submittedName>
        <fullName evidence="2">Putative MFS family arabinose efflux permease</fullName>
    </submittedName>
</protein>
<feature type="transmembrane region" description="Helical" evidence="1">
    <location>
        <begin position="228"/>
        <end position="252"/>
    </location>
</feature>
<comment type="caution">
    <text evidence="2">The sequence shown here is derived from an EMBL/GenBank/DDBJ whole genome shotgun (WGS) entry which is preliminary data.</text>
</comment>